<dbReference type="SUPFAM" id="SSF75011">
    <property type="entry name" value="3-carboxy-cis,cis-mucoante lactonizing enzyme"/>
    <property type="match status" value="1"/>
</dbReference>
<evidence type="ECO:0000313" key="3">
    <source>
        <dbReference type="EMBL" id="VDI06977.1"/>
    </source>
</evidence>
<protein>
    <submittedName>
        <fullName evidence="3">Selenium-binding protein 1</fullName>
    </submittedName>
</protein>
<comment type="similarity">
    <text evidence="1">Belongs to the selenium-binding protein family.</text>
</comment>
<dbReference type="EMBL" id="UYJE01001989">
    <property type="protein sequence ID" value="VDI06977.1"/>
    <property type="molecule type" value="Genomic_DNA"/>
</dbReference>
<evidence type="ECO:0000256" key="1">
    <source>
        <dbReference type="ARBA" id="ARBA00005606"/>
    </source>
</evidence>
<evidence type="ECO:0000256" key="2">
    <source>
        <dbReference type="ARBA" id="ARBA00023266"/>
    </source>
</evidence>
<dbReference type="AlphaFoldDB" id="A0A8B6CLA2"/>
<accession>A0A8B6CLA2</accession>
<dbReference type="GO" id="GO:0008430">
    <property type="term" value="F:selenium binding"/>
    <property type="evidence" value="ECO:0007669"/>
    <property type="project" value="InterPro"/>
</dbReference>
<gene>
    <name evidence="3" type="ORF">MGAL_10B044391</name>
</gene>
<name>A0A8B6CLA2_MYTGA</name>
<comment type="caution">
    <text evidence="3">The sequence shown here is derived from an EMBL/GenBank/DDBJ whole genome shotgun (WGS) entry which is preliminary data.</text>
</comment>
<keyword evidence="2" id="KW-0711">Selenium</keyword>
<organism evidence="3 4">
    <name type="scientific">Mytilus galloprovincialis</name>
    <name type="common">Mediterranean mussel</name>
    <dbReference type="NCBI Taxonomy" id="29158"/>
    <lineage>
        <taxon>Eukaryota</taxon>
        <taxon>Metazoa</taxon>
        <taxon>Spiralia</taxon>
        <taxon>Lophotrochozoa</taxon>
        <taxon>Mollusca</taxon>
        <taxon>Bivalvia</taxon>
        <taxon>Autobranchia</taxon>
        <taxon>Pteriomorphia</taxon>
        <taxon>Mytilida</taxon>
        <taxon>Mytiloidea</taxon>
        <taxon>Mytilidae</taxon>
        <taxon>Mytilinae</taxon>
        <taxon>Mytilus</taxon>
    </lineage>
</organism>
<keyword evidence="4" id="KW-1185">Reference proteome</keyword>
<evidence type="ECO:0000313" key="4">
    <source>
        <dbReference type="Proteomes" id="UP000596742"/>
    </source>
</evidence>
<proteinExistence type="inferred from homology"/>
<dbReference type="OrthoDB" id="10252446at2759"/>
<dbReference type="Proteomes" id="UP000596742">
    <property type="component" value="Unassembled WGS sequence"/>
</dbReference>
<dbReference type="PANTHER" id="PTHR23300">
    <property type="entry name" value="METHANETHIOL OXIDASE"/>
    <property type="match status" value="1"/>
</dbReference>
<dbReference type="InterPro" id="IPR008826">
    <property type="entry name" value="Se-bd"/>
</dbReference>
<sequence length="493" mass="55652">MSDCEEESACCGGPGYASPLSAMRSGARETLVYIPCIIPPSRRNVEPDYLVTVDVDPKSPTYCKVIHRLHMPNVADELHHSGWNACSSCHDDPSRSRNRLILPSVNSNRIYVVDTGTDQRKPQLDTLNHEVFISIEPWEMTEKCGMSAPHTTHCLGSGDIMISCMGDPKGDAKGGFVLIDGKSFTIKKKWERESIEFGYDFWYQPYHNVMISTEWGSPKAFRSGFNPDHVKQGLYGQCLNVWDWQKHERIQRIDLGDEGLIPLEIRFLHDPEATEGFVGCALSSNVFRFWRKPDGVWDAEKVIDIPSKKVQNWALPDMPGLITDILLSLDDRFIYFSNWIHGDIRQYDITDRRNPKLVGQVWLGGSIQKGGKVKVTEDKELTRQPEPVYVKGRLVRGGPQMIQLSLDGKRLYVTSSLFSSWDQQFYPELITEGSQLFQIDVDTVNGGMTLNKNFLVDFGDEPNGPVMAHEVRYPGGDCSSDIWLASTVGKNKL</sequence>
<reference evidence="3" key="1">
    <citation type="submission" date="2018-11" db="EMBL/GenBank/DDBJ databases">
        <authorList>
            <person name="Alioto T."/>
            <person name="Alioto T."/>
        </authorList>
    </citation>
    <scope>NUCLEOTIDE SEQUENCE</scope>
</reference>
<dbReference type="Pfam" id="PF05694">
    <property type="entry name" value="SBP56"/>
    <property type="match status" value="1"/>
</dbReference>
<dbReference type="PANTHER" id="PTHR23300:SF0">
    <property type="entry name" value="METHANETHIOL OXIDASE"/>
    <property type="match status" value="1"/>
</dbReference>